<name>A0A5C6CIS1_9BACT</name>
<dbReference type="Gene3D" id="2.40.420.20">
    <property type="match status" value="1"/>
</dbReference>
<evidence type="ECO:0000259" key="3">
    <source>
        <dbReference type="Pfam" id="PF25954"/>
    </source>
</evidence>
<dbReference type="InterPro" id="IPR058647">
    <property type="entry name" value="BSH_CzcB-like"/>
</dbReference>
<dbReference type="GO" id="GO:0030313">
    <property type="term" value="C:cell envelope"/>
    <property type="evidence" value="ECO:0007669"/>
    <property type="project" value="TreeGrafter"/>
</dbReference>
<dbReference type="EMBL" id="SJPT01000003">
    <property type="protein sequence ID" value="TWU24025.1"/>
    <property type="molecule type" value="Genomic_DNA"/>
</dbReference>
<evidence type="ECO:0000313" key="6">
    <source>
        <dbReference type="EMBL" id="TWU24025.1"/>
    </source>
</evidence>
<keyword evidence="2" id="KW-0813">Transport</keyword>
<dbReference type="GO" id="GO:0015679">
    <property type="term" value="P:plasma membrane copper ion transport"/>
    <property type="evidence" value="ECO:0007669"/>
    <property type="project" value="TreeGrafter"/>
</dbReference>
<evidence type="ECO:0000259" key="5">
    <source>
        <dbReference type="Pfam" id="PF25989"/>
    </source>
</evidence>
<accession>A0A5C6CIS1</accession>
<dbReference type="RefSeq" id="WP_146594290.1">
    <property type="nucleotide sequence ID" value="NZ_SJPT01000003.1"/>
</dbReference>
<dbReference type="Gene3D" id="2.40.30.170">
    <property type="match status" value="1"/>
</dbReference>
<dbReference type="Pfam" id="PF25973">
    <property type="entry name" value="BSH_CzcB"/>
    <property type="match status" value="1"/>
</dbReference>
<dbReference type="AlphaFoldDB" id="A0A5C6CIS1"/>
<dbReference type="GO" id="GO:0022857">
    <property type="term" value="F:transmembrane transporter activity"/>
    <property type="evidence" value="ECO:0007669"/>
    <property type="project" value="InterPro"/>
</dbReference>
<dbReference type="PANTHER" id="PTHR30097:SF4">
    <property type="entry name" value="SLR6042 PROTEIN"/>
    <property type="match status" value="1"/>
</dbReference>
<dbReference type="Proteomes" id="UP000316304">
    <property type="component" value="Unassembled WGS sequence"/>
</dbReference>
<evidence type="ECO:0000256" key="1">
    <source>
        <dbReference type="ARBA" id="ARBA00009477"/>
    </source>
</evidence>
<dbReference type="GO" id="GO:0060003">
    <property type="term" value="P:copper ion export"/>
    <property type="evidence" value="ECO:0007669"/>
    <property type="project" value="TreeGrafter"/>
</dbReference>
<dbReference type="GO" id="GO:0016020">
    <property type="term" value="C:membrane"/>
    <property type="evidence" value="ECO:0007669"/>
    <property type="project" value="InterPro"/>
</dbReference>
<dbReference type="InterPro" id="IPR006143">
    <property type="entry name" value="RND_pump_MFP"/>
</dbReference>
<gene>
    <name evidence="6" type="primary">yknX</name>
    <name evidence="6" type="ORF">Pla52o_19480</name>
</gene>
<protein>
    <submittedName>
        <fullName evidence="6">Putative efflux system component YknX</fullName>
    </submittedName>
</protein>
<dbReference type="NCBIfam" id="TIGR01730">
    <property type="entry name" value="RND_mfp"/>
    <property type="match status" value="1"/>
</dbReference>
<proteinExistence type="inferred from homology"/>
<dbReference type="InterPro" id="IPR058792">
    <property type="entry name" value="Beta-barrel_RND_2"/>
</dbReference>
<dbReference type="SUPFAM" id="SSF111369">
    <property type="entry name" value="HlyD-like secretion proteins"/>
    <property type="match status" value="1"/>
</dbReference>
<reference evidence="6 7" key="1">
    <citation type="submission" date="2019-02" db="EMBL/GenBank/DDBJ databases">
        <title>Deep-cultivation of Planctomycetes and their phenomic and genomic characterization uncovers novel biology.</title>
        <authorList>
            <person name="Wiegand S."/>
            <person name="Jogler M."/>
            <person name="Boedeker C."/>
            <person name="Pinto D."/>
            <person name="Vollmers J."/>
            <person name="Rivas-Marin E."/>
            <person name="Kohn T."/>
            <person name="Peeters S.H."/>
            <person name="Heuer A."/>
            <person name="Rast P."/>
            <person name="Oberbeckmann S."/>
            <person name="Bunk B."/>
            <person name="Jeske O."/>
            <person name="Meyerdierks A."/>
            <person name="Storesund J.E."/>
            <person name="Kallscheuer N."/>
            <person name="Luecker S."/>
            <person name="Lage O.M."/>
            <person name="Pohl T."/>
            <person name="Merkel B.J."/>
            <person name="Hornburger P."/>
            <person name="Mueller R.-W."/>
            <person name="Bruemmer F."/>
            <person name="Labrenz M."/>
            <person name="Spormann A.M."/>
            <person name="Op Den Camp H."/>
            <person name="Overmann J."/>
            <person name="Amann R."/>
            <person name="Jetten M.S.M."/>
            <person name="Mascher T."/>
            <person name="Medema M.H."/>
            <person name="Devos D.P."/>
            <person name="Kaster A.-K."/>
            <person name="Ovreas L."/>
            <person name="Rohde M."/>
            <person name="Galperin M.Y."/>
            <person name="Jogler C."/>
        </authorList>
    </citation>
    <scope>NUCLEOTIDE SEQUENCE [LARGE SCALE GENOMIC DNA]</scope>
    <source>
        <strain evidence="6 7">Pla52o</strain>
    </source>
</reference>
<dbReference type="PANTHER" id="PTHR30097">
    <property type="entry name" value="CATION EFFLUX SYSTEM PROTEIN CUSB"/>
    <property type="match status" value="1"/>
</dbReference>
<dbReference type="OrthoDB" id="9806939at2"/>
<evidence type="ECO:0000313" key="7">
    <source>
        <dbReference type="Proteomes" id="UP000316304"/>
    </source>
</evidence>
<dbReference type="InterPro" id="IPR051909">
    <property type="entry name" value="MFP_Cation_Efflux"/>
</dbReference>
<dbReference type="Pfam" id="PF25954">
    <property type="entry name" value="Beta-barrel_RND_2"/>
    <property type="match status" value="1"/>
</dbReference>
<organism evidence="6 7">
    <name type="scientific">Novipirellula galeiformis</name>
    <dbReference type="NCBI Taxonomy" id="2528004"/>
    <lineage>
        <taxon>Bacteria</taxon>
        <taxon>Pseudomonadati</taxon>
        <taxon>Planctomycetota</taxon>
        <taxon>Planctomycetia</taxon>
        <taxon>Pirellulales</taxon>
        <taxon>Pirellulaceae</taxon>
        <taxon>Novipirellula</taxon>
    </lineage>
</organism>
<evidence type="ECO:0000256" key="2">
    <source>
        <dbReference type="ARBA" id="ARBA00022448"/>
    </source>
</evidence>
<dbReference type="FunFam" id="2.40.30.170:FF:000010">
    <property type="entry name" value="Efflux RND transporter periplasmic adaptor subunit"/>
    <property type="match status" value="1"/>
</dbReference>
<keyword evidence="7" id="KW-1185">Reference proteome</keyword>
<dbReference type="Gene3D" id="2.40.50.100">
    <property type="match status" value="1"/>
</dbReference>
<comment type="caution">
    <text evidence="6">The sequence shown here is derived from an EMBL/GenBank/DDBJ whole genome shotgun (WGS) entry which is preliminary data.</text>
</comment>
<feature type="domain" description="YknX-like C-terminal permuted SH3-like" evidence="5">
    <location>
        <begin position="419"/>
        <end position="481"/>
    </location>
</feature>
<feature type="domain" description="CusB-like beta-barrel" evidence="3">
    <location>
        <begin position="336"/>
        <end position="411"/>
    </location>
</feature>
<sequence>MHKKLLYALGLCALGIGGALLFWPRSDEPRIDSADLGHVELDSANSSAPEIRTVKLPLPKLASAAIQVETVQRRMLQSTCTLPGRLDYDQNRHVSIHSACDGILTEILVQPGNPVHRGQVVARISSPEVGQARSEIQSRLANLQLALNEQKRHSEICSGVEELVALIRGGESPEHLVDGMAAETLGDYGRTLIEAYARKRSAIAIANGSREAADVGAIAGRIQTEREREKQTADAALTSRMDQALFDVSQKCKQSTAAAEAAQREVDIALQRLNALLGPAAPVVTQASFRQVKKDTLSNVDLVSPIDGTVEERLLTTTERVSVGEPIFTIADTSHLWAEADIRQSDWNAITVAVGKAVAITAPAIADTVFEGQVILVGRRVNLATGAAPLVASVATSDPRLRPGMFIRMTVPTSELREVIAVPTKAVVMHENQTFVFIADSDSEFCRVDVATGDQQNEMTEITSGLTVGDQVVVEGVFKLKSEILLAGEEE</sequence>
<dbReference type="Pfam" id="PF25989">
    <property type="entry name" value="YknX_C"/>
    <property type="match status" value="1"/>
</dbReference>
<evidence type="ECO:0000259" key="4">
    <source>
        <dbReference type="Pfam" id="PF25973"/>
    </source>
</evidence>
<dbReference type="InterPro" id="IPR058637">
    <property type="entry name" value="YknX-like_C"/>
</dbReference>
<comment type="similarity">
    <text evidence="1">Belongs to the membrane fusion protein (MFP) (TC 8.A.1) family.</text>
</comment>
<feature type="domain" description="CzcB-like barrel-sandwich hybrid" evidence="4">
    <location>
        <begin position="94"/>
        <end position="332"/>
    </location>
</feature>